<comment type="caution">
    <text evidence="2">The sequence shown here is derived from an EMBL/GenBank/DDBJ whole genome shotgun (WGS) entry which is preliminary data.</text>
</comment>
<evidence type="ECO:0000313" key="2">
    <source>
        <dbReference type="EMBL" id="KRM05118.1"/>
    </source>
</evidence>
<feature type="transmembrane region" description="Helical" evidence="1">
    <location>
        <begin position="33"/>
        <end position="53"/>
    </location>
</feature>
<sequence>MLTSAFLIETITWHQFGQAGIRGLAPLNQSSAILRQVVPGLWIAHVIFFRYWYQAHPAYRPANRNSNWLGLGLFWSGLVISFGLFFMLSVHYYWPGWLALVIAFVLKDLFTTSQFDQTNQKRDPEN</sequence>
<dbReference type="PATRIC" id="fig|1423743.5.peg.774"/>
<dbReference type="AlphaFoldDB" id="A0A0R1VHK3"/>
<proteinExistence type="predicted"/>
<feature type="transmembrane region" description="Helical" evidence="1">
    <location>
        <begin position="65"/>
        <end position="86"/>
    </location>
</feature>
<keyword evidence="1" id="KW-1133">Transmembrane helix</keyword>
<feature type="transmembrane region" description="Helical" evidence="1">
    <location>
        <begin position="92"/>
        <end position="110"/>
    </location>
</feature>
<gene>
    <name evidence="2" type="ORF">FD41_GL000754</name>
</gene>
<keyword evidence="1" id="KW-0812">Transmembrane</keyword>
<dbReference type="RefSeq" id="WP_035180756.1">
    <property type="nucleotide sequence ID" value="NZ_AZFY01000112.1"/>
</dbReference>
<keyword evidence="3" id="KW-1185">Reference proteome</keyword>
<accession>A0A0R1VHK3</accession>
<dbReference type="EMBL" id="AZFY01000112">
    <property type="protein sequence ID" value="KRM05118.1"/>
    <property type="molecule type" value="Genomic_DNA"/>
</dbReference>
<keyword evidence="1" id="KW-0472">Membrane</keyword>
<evidence type="ECO:0000256" key="1">
    <source>
        <dbReference type="SAM" id="Phobius"/>
    </source>
</evidence>
<dbReference type="Proteomes" id="UP000051966">
    <property type="component" value="Unassembled WGS sequence"/>
</dbReference>
<dbReference type="OrthoDB" id="2324041at2"/>
<name>A0A0R1VHK3_9LACO</name>
<evidence type="ECO:0000313" key="3">
    <source>
        <dbReference type="Proteomes" id="UP000051966"/>
    </source>
</evidence>
<organism evidence="2 3">
    <name type="scientific">Lentilactobacillus farraginis DSM 18382 = JCM 14108</name>
    <dbReference type="NCBI Taxonomy" id="1423743"/>
    <lineage>
        <taxon>Bacteria</taxon>
        <taxon>Bacillati</taxon>
        <taxon>Bacillota</taxon>
        <taxon>Bacilli</taxon>
        <taxon>Lactobacillales</taxon>
        <taxon>Lactobacillaceae</taxon>
        <taxon>Lentilactobacillus</taxon>
    </lineage>
</organism>
<protein>
    <submittedName>
        <fullName evidence="2">Uncharacterized protein</fullName>
    </submittedName>
</protein>
<reference evidence="2 3" key="1">
    <citation type="journal article" date="2015" name="Genome Announc.">
        <title>Expanding the biotechnology potential of lactobacilli through comparative genomics of 213 strains and associated genera.</title>
        <authorList>
            <person name="Sun Z."/>
            <person name="Harris H.M."/>
            <person name="McCann A."/>
            <person name="Guo C."/>
            <person name="Argimon S."/>
            <person name="Zhang W."/>
            <person name="Yang X."/>
            <person name="Jeffery I.B."/>
            <person name="Cooney J.C."/>
            <person name="Kagawa T.F."/>
            <person name="Liu W."/>
            <person name="Song Y."/>
            <person name="Salvetti E."/>
            <person name="Wrobel A."/>
            <person name="Rasinkangas P."/>
            <person name="Parkhill J."/>
            <person name="Rea M.C."/>
            <person name="O'Sullivan O."/>
            <person name="Ritari J."/>
            <person name="Douillard F.P."/>
            <person name="Paul Ross R."/>
            <person name="Yang R."/>
            <person name="Briner A.E."/>
            <person name="Felis G.E."/>
            <person name="de Vos W.M."/>
            <person name="Barrangou R."/>
            <person name="Klaenhammer T.R."/>
            <person name="Caufield P.W."/>
            <person name="Cui Y."/>
            <person name="Zhang H."/>
            <person name="O'Toole P.W."/>
        </authorList>
    </citation>
    <scope>NUCLEOTIDE SEQUENCE [LARGE SCALE GENOMIC DNA]</scope>
    <source>
        <strain evidence="2 3">DSM 18382</strain>
    </source>
</reference>